<dbReference type="InterPro" id="IPR049435">
    <property type="entry name" value="Cas_Cas6_C"/>
</dbReference>
<proteinExistence type="predicted"/>
<dbReference type="Gene3D" id="3.30.70.1890">
    <property type="match status" value="1"/>
</dbReference>
<name>A0A1I0F6I8_9FIRM</name>
<dbReference type="OrthoDB" id="45555at2"/>
<reference evidence="3 4" key="1">
    <citation type="submission" date="2016-10" db="EMBL/GenBank/DDBJ databases">
        <authorList>
            <person name="de Groot N.N."/>
        </authorList>
    </citation>
    <scope>NUCLEOTIDE SEQUENCE [LARGE SCALE GENOMIC DNA]</scope>
    <source>
        <strain evidence="3 4">DSM 1801</strain>
    </source>
</reference>
<dbReference type="RefSeq" id="WP_092478744.1">
    <property type="nucleotide sequence ID" value="NZ_FOHN01000028.1"/>
</dbReference>
<evidence type="ECO:0000313" key="4">
    <source>
        <dbReference type="Proteomes" id="UP000199800"/>
    </source>
</evidence>
<evidence type="ECO:0000256" key="1">
    <source>
        <dbReference type="ARBA" id="ARBA00023118"/>
    </source>
</evidence>
<keyword evidence="4" id="KW-1185">Reference proteome</keyword>
<accession>A0A1I0F6I8</accession>
<evidence type="ECO:0000259" key="2">
    <source>
        <dbReference type="Pfam" id="PF01881"/>
    </source>
</evidence>
<dbReference type="PANTHER" id="PTHR36984">
    <property type="entry name" value="CRISPR-ASSOCIATED ENDORIBONUCLEASE CAS6 1"/>
    <property type="match status" value="1"/>
</dbReference>
<dbReference type="NCBIfam" id="TIGR01877">
    <property type="entry name" value="cas_cas6"/>
    <property type="match status" value="1"/>
</dbReference>
<sequence length="242" mass="28107">MRFRLDFTLEKNELPLNYRKAFMSFIKTSLSKCNEGEYFERYYKDTIQKDFTYAILLPNPHFTKDSILLEKNSFKVIMSADDSRKTGILLFQAFVKQKYKKNVLAGDNAMRLINLSLVSQKLITDSKVYMRSVTGAPLCIREHNRENNRDVYVSIADKGFETRLNEVLRRQLKEAGMAEAKVDQLNIKVLDGKKVVIKHYSYMDCTACVMEVKGDPFLLQYIYDNGILSRRAEGFGMLELIE</sequence>
<dbReference type="Pfam" id="PF01881">
    <property type="entry name" value="Cas_Cas6_C"/>
    <property type="match status" value="1"/>
</dbReference>
<protein>
    <submittedName>
        <fullName evidence="3">CRISPR-associated endoribonuclease Cas6</fullName>
    </submittedName>
</protein>
<dbReference type="STRING" id="29364.SAMN04487772_12828"/>
<dbReference type="Gene3D" id="3.30.70.1900">
    <property type="match status" value="1"/>
</dbReference>
<dbReference type="Proteomes" id="UP000199800">
    <property type="component" value="Unassembled WGS sequence"/>
</dbReference>
<dbReference type="InterPro" id="IPR010156">
    <property type="entry name" value="CRISPR-assoc_prot_Cas6"/>
</dbReference>
<dbReference type="InterPro" id="IPR045747">
    <property type="entry name" value="CRISPR-assoc_prot_Cas6_N_sf"/>
</dbReference>
<dbReference type="AlphaFoldDB" id="A0A1I0F6I8"/>
<dbReference type="PANTHER" id="PTHR36984:SF3">
    <property type="entry name" value="CRISPR-ASSOCIATED ENDORIBONUCLEASE CAS6"/>
    <property type="match status" value="1"/>
</dbReference>
<gene>
    <name evidence="3" type="ORF">SAMN04487772_12828</name>
</gene>
<organism evidence="3 4">
    <name type="scientific">[Clostridium] polysaccharolyticum</name>
    <dbReference type="NCBI Taxonomy" id="29364"/>
    <lineage>
        <taxon>Bacteria</taxon>
        <taxon>Bacillati</taxon>
        <taxon>Bacillota</taxon>
        <taxon>Clostridia</taxon>
        <taxon>Lachnospirales</taxon>
        <taxon>Lachnospiraceae</taxon>
    </lineage>
</organism>
<dbReference type="GO" id="GO:0051607">
    <property type="term" value="P:defense response to virus"/>
    <property type="evidence" value="ECO:0007669"/>
    <property type="project" value="UniProtKB-KW"/>
</dbReference>
<dbReference type="CDD" id="cd21140">
    <property type="entry name" value="Cas6_I-like"/>
    <property type="match status" value="1"/>
</dbReference>
<dbReference type="GO" id="GO:0016788">
    <property type="term" value="F:hydrolase activity, acting on ester bonds"/>
    <property type="evidence" value="ECO:0007669"/>
    <property type="project" value="InterPro"/>
</dbReference>
<dbReference type="EMBL" id="FOHN01000028">
    <property type="protein sequence ID" value="SET53574.1"/>
    <property type="molecule type" value="Genomic_DNA"/>
</dbReference>
<feature type="domain" description="CRISPR associated protein Cas6 C-terminal" evidence="2">
    <location>
        <begin position="132"/>
        <end position="240"/>
    </location>
</feature>
<keyword evidence="1" id="KW-0051">Antiviral defense</keyword>
<evidence type="ECO:0000313" key="3">
    <source>
        <dbReference type="EMBL" id="SET53574.1"/>
    </source>
</evidence>